<dbReference type="InterPro" id="IPR021029">
    <property type="entry name" value="DNA_pol_III_tau_dom-5"/>
</dbReference>
<reference evidence="3" key="2">
    <citation type="journal article" date="2014" name="ISME J.">
        <title>Microbial stratification in low pH oxic and suboxic macroscopic growths along an acid mine drainage.</title>
        <authorList>
            <person name="Mendez-Garcia C."/>
            <person name="Mesa V."/>
            <person name="Sprenger R.R."/>
            <person name="Richter M."/>
            <person name="Diez M.S."/>
            <person name="Solano J."/>
            <person name="Bargiela R."/>
            <person name="Golyshina O.V."/>
            <person name="Manteca A."/>
            <person name="Ramos J.L."/>
            <person name="Gallego J.R."/>
            <person name="Llorente I."/>
            <person name="Martins Dos Santos V.A."/>
            <person name="Jensen O.N."/>
            <person name="Pelaez A.I."/>
            <person name="Sanchez J."/>
            <person name="Ferrer M."/>
        </authorList>
    </citation>
    <scope>NUCLEOTIDE SEQUENCE</scope>
</reference>
<feature type="non-terminal residue" evidence="3">
    <location>
        <position position="1"/>
    </location>
</feature>
<comment type="caution">
    <text evidence="3">The sequence shown here is derived from an EMBL/GenBank/DDBJ whole genome shotgun (WGS) entry which is preliminary data.</text>
</comment>
<dbReference type="Gene3D" id="1.20.272.10">
    <property type="match status" value="1"/>
</dbReference>
<dbReference type="EMBL" id="AUZX01010159">
    <property type="protein sequence ID" value="EQD48994.1"/>
    <property type="molecule type" value="Genomic_DNA"/>
</dbReference>
<gene>
    <name evidence="3" type="ORF">B1A_13854</name>
</gene>
<dbReference type="GO" id="GO:0003887">
    <property type="term" value="F:DNA-directed DNA polymerase activity"/>
    <property type="evidence" value="ECO:0007669"/>
    <property type="project" value="InterPro"/>
</dbReference>
<feature type="domain" description="DNA polymerase III tau subunit" evidence="2">
    <location>
        <begin position="105"/>
        <end position="221"/>
    </location>
</feature>
<dbReference type="GO" id="GO:0003677">
    <property type="term" value="F:DNA binding"/>
    <property type="evidence" value="ECO:0007669"/>
    <property type="project" value="InterPro"/>
</dbReference>
<dbReference type="InterPro" id="IPR008921">
    <property type="entry name" value="DNA_pol3_clamp-load_cplx_C"/>
</dbReference>
<name>T1B7M3_9ZZZZ</name>
<evidence type="ECO:0000313" key="3">
    <source>
        <dbReference type="EMBL" id="EQD48994.1"/>
    </source>
</evidence>
<accession>T1B7M3</accession>
<feature type="compositionally biased region" description="Basic and acidic residues" evidence="1">
    <location>
        <begin position="213"/>
        <end position="222"/>
    </location>
</feature>
<proteinExistence type="predicted"/>
<dbReference type="InterPro" id="IPR038249">
    <property type="entry name" value="PolIII_tau_V_sf"/>
</dbReference>
<dbReference type="Pfam" id="PF12170">
    <property type="entry name" value="DNA_pol3_tau_5"/>
    <property type="match status" value="1"/>
</dbReference>
<dbReference type="AlphaFoldDB" id="T1B7M3"/>
<protein>
    <submittedName>
        <fullName evidence="3">DNA polymerase III, subunits gamma and tau</fullName>
    </submittedName>
</protein>
<dbReference type="SUPFAM" id="SSF48019">
    <property type="entry name" value="post-AAA+ oligomerization domain-like"/>
    <property type="match status" value="1"/>
</dbReference>
<reference evidence="3" key="1">
    <citation type="submission" date="2013-08" db="EMBL/GenBank/DDBJ databases">
        <authorList>
            <person name="Mendez C."/>
            <person name="Richter M."/>
            <person name="Ferrer M."/>
            <person name="Sanchez J."/>
        </authorList>
    </citation>
    <scope>NUCLEOTIDE SEQUENCE</scope>
</reference>
<dbReference type="Gene3D" id="3.30.300.150">
    <property type="entry name" value="DNA polymerase III, tau subunit, domain V"/>
    <property type="match status" value="1"/>
</dbReference>
<evidence type="ECO:0000259" key="2">
    <source>
        <dbReference type="Pfam" id="PF12170"/>
    </source>
</evidence>
<dbReference type="GO" id="GO:0006260">
    <property type="term" value="P:DNA replication"/>
    <property type="evidence" value="ECO:0007669"/>
    <property type="project" value="InterPro"/>
</dbReference>
<evidence type="ECO:0000256" key="1">
    <source>
        <dbReference type="SAM" id="MobiDB-lite"/>
    </source>
</evidence>
<organism evidence="3">
    <name type="scientific">mine drainage metagenome</name>
    <dbReference type="NCBI Taxonomy" id="410659"/>
    <lineage>
        <taxon>unclassified sequences</taxon>
        <taxon>metagenomes</taxon>
        <taxon>ecological metagenomes</taxon>
    </lineage>
</organism>
<feature type="region of interest" description="Disordered" evidence="1">
    <location>
        <begin position="57"/>
        <end position="103"/>
    </location>
</feature>
<feature type="region of interest" description="Disordered" evidence="1">
    <location>
        <begin position="201"/>
        <end position="230"/>
    </location>
</feature>
<sequence>DEARFAVWASETDPLDLQIDYEIIRKGLEEMRAIDDPELTFDMTCVRLLAFEPDRAVRRAPAGQDPGVPTSDWKPPQAGPGREAPSDSPPAMEAPSVPASRRPLTQAEWPSYVSDLEISGMAREILNHTICTQYDGKTLMLELAQNFANLLTTQLKSRIDGALRERENRDLEVRIEIGDGSGETLAKQRACQMEQEQEQVQAELNRDPNVQKLLERGAEIRKGSVRPTRR</sequence>